<dbReference type="PANTHER" id="PTHR33254:SF4">
    <property type="entry name" value="4-HYDROXY-4-METHYL-2-OXOGLUTARATE ALDOLASE 3-RELATED"/>
    <property type="match status" value="1"/>
</dbReference>
<feature type="binding site" evidence="5">
    <location>
        <position position="117"/>
    </location>
    <ligand>
        <name>Mg(2+)</name>
        <dbReference type="ChEBI" id="CHEBI:18420"/>
    </ligand>
</feature>
<evidence type="ECO:0000256" key="4">
    <source>
        <dbReference type="ARBA" id="ARBA00030169"/>
    </source>
</evidence>
<dbReference type="Pfam" id="PF03737">
    <property type="entry name" value="RraA-like"/>
    <property type="match status" value="1"/>
</dbReference>
<accession>A0AAJ6BPK4</accession>
<feature type="binding site" evidence="5">
    <location>
        <begin position="94"/>
        <end position="97"/>
    </location>
    <ligand>
        <name>substrate</name>
    </ligand>
</feature>
<sequence>MSETTEILARLSAIDTCALSDALDKLGLTGQVTGLRRESGTGRIAGVAVTVKLGTGDPPPGPPSHLGTKAIEASDAHSVIVVEQRTGVDAGCWGGLLTRGARHANVRAVVADGPVRDIDEARELEFPIFTNKLTCFTARARVVEKATNVPVEIGSVTVHPGDYIVADDTAVIVIRPGNVAQVLAAGEDICAREAAMIAEMAKGTRMSDVLGGNYEHMLRTI</sequence>
<protein>
    <recommendedName>
        <fullName evidence="2">Putative 4-hydroxy-4-methyl-2-oxoglutarate aldolase</fullName>
    </recommendedName>
    <alternativeName>
        <fullName evidence="3">Regulator of ribonuclease activity homolog</fullName>
    </alternativeName>
    <alternativeName>
        <fullName evidence="4">RraA-like protein</fullName>
    </alternativeName>
</protein>
<organism evidence="6 7">
    <name type="scientific">Candidatus Andeanibacterium colombiense</name>
    <dbReference type="NCBI Taxonomy" id="3121345"/>
    <lineage>
        <taxon>Bacteria</taxon>
        <taxon>Pseudomonadati</taxon>
        <taxon>Pseudomonadota</taxon>
        <taxon>Alphaproteobacteria</taxon>
        <taxon>Sphingomonadales</taxon>
        <taxon>Sphingomonadaceae</taxon>
        <taxon>Candidatus Andeanibacterium</taxon>
    </lineage>
</organism>
<evidence type="ECO:0000256" key="5">
    <source>
        <dbReference type="PIRSR" id="PIRSR605493-1"/>
    </source>
</evidence>
<dbReference type="PANTHER" id="PTHR33254">
    <property type="entry name" value="4-HYDROXY-4-METHYL-2-OXOGLUTARATE ALDOLASE 3-RELATED"/>
    <property type="match status" value="1"/>
</dbReference>
<dbReference type="KEGG" id="acob:P0Y56_15955"/>
<dbReference type="Proteomes" id="UP001218362">
    <property type="component" value="Chromosome"/>
</dbReference>
<dbReference type="SUPFAM" id="SSF89562">
    <property type="entry name" value="RraA-like"/>
    <property type="match status" value="1"/>
</dbReference>
<dbReference type="GO" id="GO:0046872">
    <property type="term" value="F:metal ion binding"/>
    <property type="evidence" value="ECO:0007669"/>
    <property type="project" value="UniProtKB-KW"/>
</dbReference>
<reference evidence="6" key="1">
    <citation type="submission" date="2023-03" db="EMBL/GenBank/DDBJ databases">
        <title>Andean soil-derived lignocellulolytic bacterial consortium as a source of novel taxa and putative plastic-active enzymes.</title>
        <authorList>
            <person name="Diaz-Garcia L."/>
            <person name="Chuvochina M."/>
            <person name="Feuerriegel G."/>
            <person name="Bunk B."/>
            <person name="Sproer C."/>
            <person name="Streit W.R."/>
            <person name="Rodriguez L.M."/>
            <person name="Overmann J."/>
            <person name="Jimenez D.J."/>
        </authorList>
    </citation>
    <scope>NUCLEOTIDE SEQUENCE</scope>
    <source>
        <strain evidence="6">MAG 26</strain>
    </source>
</reference>
<dbReference type="InterPro" id="IPR036704">
    <property type="entry name" value="RraA/RraA-like_sf"/>
</dbReference>
<keyword evidence="5" id="KW-0479">Metal-binding</keyword>
<evidence type="ECO:0000256" key="3">
    <source>
        <dbReference type="ARBA" id="ARBA00029596"/>
    </source>
</evidence>
<comment type="cofactor">
    <cofactor evidence="1">
        <name>a divalent metal cation</name>
        <dbReference type="ChEBI" id="CHEBI:60240"/>
    </cofactor>
</comment>
<dbReference type="EMBL" id="CP119316">
    <property type="protein sequence ID" value="WEK46480.1"/>
    <property type="molecule type" value="Genomic_DNA"/>
</dbReference>
<comment type="cofactor">
    <cofactor evidence="5">
        <name>Mg(2+)</name>
        <dbReference type="ChEBI" id="CHEBI:18420"/>
    </cofactor>
</comment>
<keyword evidence="5" id="KW-0460">Magnesium</keyword>
<dbReference type="AlphaFoldDB" id="A0AAJ6BPK4"/>
<evidence type="ECO:0000256" key="1">
    <source>
        <dbReference type="ARBA" id="ARBA00001968"/>
    </source>
</evidence>
<feature type="binding site" evidence="5">
    <location>
        <position position="116"/>
    </location>
    <ligand>
        <name>substrate</name>
    </ligand>
</feature>
<dbReference type="CDD" id="cd16841">
    <property type="entry name" value="RraA_family"/>
    <property type="match status" value="1"/>
</dbReference>
<dbReference type="InterPro" id="IPR005493">
    <property type="entry name" value="RraA/RraA-like"/>
</dbReference>
<gene>
    <name evidence="6" type="ORF">P0Y56_15955</name>
</gene>
<name>A0AAJ6BPK4_9SPHN</name>
<dbReference type="Gene3D" id="3.50.30.40">
    <property type="entry name" value="Ribonuclease E inhibitor RraA/RraA-like"/>
    <property type="match status" value="1"/>
</dbReference>
<evidence type="ECO:0000313" key="6">
    <source>
        <dbReference type="EMBL" id="WEK46480.1"/>
    </source>
</evidence>
<evidence type="ECO:0000256" key="2">
    <source>
        <dbReference type="ARBA" id="ARBA00016549"/>
    </source>
</evidence>
<proteinExistence type="predicted"/>
<evidence type="ECO:0000313" key="7">
    <source>
        <dbReference type="Proteomes" id="UP001218362"/>
    </source>
</evidence>